<sequence length="95" mass="11125">HHEGPEAWEADKAQRDMLLHEFIPYMELHCNLAAMEQEARRPLRSGETLTPEQTAYFNAVLDYVKECRPLLNQGQYHLPEPPQLADFDQSLQDYK</sequence>
<feature type="non-terminal residue" evidence="1">
    <location>
        <position position="1"/>
    </location>
</feature>
<proteinExistence type="predicted"/>
<accession>A0A9J6R046</accession>
<keyword evidence="2" id="KW-1185">Reference proteome</keyword>
<evidence type="ECO:0000313" key="1">
    <source>
        <dbReference type="EMBL" id="MCU7381084.1"/>
    </source>
</evidence>
<protein>
    <submittedName>
        <fullName evidence="1">Uncharacterized protein</fullName>
    </submittedName>
</protein>
<reference evidence="1" key="1">
    <citation type="submission" date="2022-09" db="EMBL/GenBank/DDBJ databases">
        <title>Culturomic study of gut microbiota in children with autism spectrum disorder.</title>
        <authorList>
            <person name="Efimov B.A."/>
            <person name="Chaplin A.V."/>
            <person name="Sokolova S.R."/>
            <person name="Pikina A.P."/>
            <person name="Korzhanova M."/>
            <person name="Belova V."/>
            <person name="Korostin D."/>
        </authorList>
    </citation>
    <scope>NUCLEOTIDE SEQUENCE</scope>
    <source>
        <strain evidence="1">ASD5510</strain>
    </source>
</reference>
<name>A0A9J6R046_9FIRM</name>
<organism evidence="1 2">
    <name type="scientific">Hominibacterium faecale</name>
    <dbReference type="NCBI Taxonomy" id="2839743"/>
    <lineage>
        <taxon>Bacteria</taxon>
        <taxon>Bacillati</taxon>
        <taxon>Bacillota</taxon>
        <taxon>Clostridia</taxon>
        <taxon>Peptostreptococcales</taxon>
        <taxon>Anaerovoracaceae</taxon>
        <taxon>Hominibacterium</taxon>
    </lineage>
</organism>
<dbReference type="AlphaFoldDB" id="A0A9J6R046"/>
<gene>
    <name evidence="1" type="ORF">OBO34_22475</name>
</gene>
<dbReference type="Proteomes" id="UP001065549">
    <property type="component" value="Unassembled WGS sequence"/>
</dbReference>
<evidence type="ECO:0000313" key="2">
    <source>
        <dbReference type="Proteomes" id="UP001065549"/>
    </source>
</evidence>
<dbReference type="RefSeq" id="WP_269478940.1">
    <property type="nucleotide sequence ID" value="NZ_JAOSHN010000040.1"/>
</dbReference>
<comment type="caution">
    <text evidence="1">The sequence shown here is derived from an EMBL/GenBank/DDBJ whole genome shotgun (WGS) entry which is preliminary data.</text>
</comment>
<feature type="non-terminal residue" evidence="1">
    <location>
        <position position="95"/>
    </location>
</feature>
<dbReference type="EMBL" id="JAOSHN010000040">
    <property type="protein sequence ID" value="MCU7381084.1"/>
    <property type="molecule type" value="Genomic_DNA"/>
</dbReference>